<dbReference type="Gene3D" id="2.60.120.10">
    <property type="entry name" value="Jelly Rolls"/>
    <property type="match status" value="1"/>
</dbReference>
<evidence type="ECO:0000313" key="3">
    <source>
        <dbReference type="Proteomes" id="UP000437131"/>
    </source>
</evidence>
<name>A0A844GWN6_9CHRO</name>
<dbReference type="CDD" id="cd06981">
    <property type="entry name" value="cupin_reut_a1446"/>
    <property type="match status" value="1"/>
</dbReference>
<dbReference type="SUPFAM" id="SSF51182">
    <property type="entry name" value="RmlC-like cupins"/>
    <property type="match status" value="1"/>
</dbReference>
<dbReference type="RefSeq" id="WP_155083924.1">
    <property type="nucleotide sequence ID" value="NZ_WMIA01000011.1"/>
</dbReference>
<dbReference type="InterPro" id="IPR013096">
    <property type="entry name" value="Cupin_2"/>
</dbReference>
<dbReference type="InterPro" id="IPR014710">
    <property type="entry name" value="RmlC-like_jellyroll"/>
</dbReference>
<organism evidence="2 3">
    <name type="scientific">Cyanobacterium aponinum 0216</name>
    <dbReference type="NCBI Taxonomy" id="2676140"/>
    <lineage>
        <taxon>Bacteria</taxon>
        <taxon>Bacillati</taxon>
        <taxon>Cyanobacteriota</taxon>
        <taxon>Cyanophyceae</taxon>
        <taxon>Oscillatoriophycideae</taxon>
        <taxon>Chroococcales</taxon>
        <taxon>Geminocystaceae</taxon>
        <taxon>Cyanobacterium</taxon>
    </lineage>
</organism>
<dbReference type="InterPro" id="IPR011051">
    <property type="entry name" value="RmlC_Cupin_sf"/>
</dbReference>
<dbReference type="EMBL" id="WMIA01000011">
    <property type="protein sequence ID" value="MTF39249.1"/>
    <property type="molecule type" value="Genomic_DNA"/>
</dbReference>
<protein>
    <submittedName>
        <fullName evidence="2">Cupin domain-containing protein</fullName>
    </submittedName>
</protein>
<sequence length="103" mass="11914">MTKAQNLFKNIPFLVEGEEFLELLKCRNIAIERIVSSDKPDNKIYKQLQDEWVILIRGEATLKINDDVINLKAGDYVFIQAQTPHQVLTTSNNCLWLAIHIYP</sequence>
<accession>A0A844GWN6</accession>
<dbReference type="Pfam" id="PF07883">
    <property type="entry name" value="Cupin_2"/>
    <property type="match status" value="1"/>
</dbReference>
<evidence type="ECO:0000259" key="1">
    <source>
        <dbReference type="Pfam" id="PF07883"/>
    </source>
</evidence>
<feature type="domain" description="Cupin type-2" evidence="1">
    <location>
        <begin position="50"/>
        <end position="99"/>
    </location>
</feature>
<reference evidence="2 3" key="1">
    <citation type="submission" date="2019-11" db="EMBL/GenBank/DDBJ databases">
        <title>Isolation of a new High Light Tolerant Cyanobacteria.</title>
        <authorList>
            <person name="Dobson Z."/>
            <person name="Vaughn N."/>
            <person name="Vaughn M."/>
            <person name="Fromme P."/>
            <person name="Mazor Y."/>
        </authorList>
    </citation>
    <scope>NUCLEOTIDE SEQUENCE [LARGE SCALE GENOMIC DNA]</scope>
    <source>
        <strain evidence="2 3">0216</strain>
    </source>
</reference>
<gene>
    <name evidence="2" type="ORF">GGC33_09940</name>
</gene>
<comment type="caution">
    <text evidence="2">The sequence shown here is derived from an EMBL/GenBank/DDBJ whole genome shotgun (WGS) entry which is preliminary data.</text>
</comment>
<evidence type="ECO:0000313" key="2">
    <source>
        <dbReference type="EMBL" id="MTF39249.1"/>
    </source>
</evidence>
<dbReference type="AlphaFoldDB" id="A0A844GWN6"/>
<proteinExistence type="predicted"/>
<dbReference type="Proteomes" id="UP000437131">
    <property type="component" value="Unassembled WGS sequence"/>
</dbReference>